<sequence>MSEHTDETDTTEPAASTEAPEVSTPPGVTGAEDRSQPGLAEDTGLRDEPAADSAEDSHGGTLDVEDEQPGPSAASEGTEETAEQRENTEASTEQPSQ</sequence>
<dbReference type="EMBL" id="RKHO01000001">
    <property type="protein sequence ID" value="ROR90107.1"/>
    <property type="molecule type" value="Genomic_DNA"/>
</dbReference>
<evidence type="ECO:0000256" key="1">
    <source>
        <dbReference type="SAM" id="MobiDB-lite"/>
    </source>
</evidence>
<dbReference type="OrthoDB" id="9857686at2"/>
<accession>A0A3N2CRD0</accession>
<protein>
    <submittedName>
        <fullName evidence="2">Uncharacterized protein</fullName>
    </submittedName>
</protein>
<dbReference type="AlphaFoldDB" id="A0A3N2CRD0"/>
<organism evidence="2 3">
    <name type="scientific">Nocardioides aurantiacus</name>
    <dbReference type="NCBI Taxonomy" id="86796"/>
    <lineage>
        <taxon>Bacteria</taxon>
        <taxon>Bacillati</taxon>
        <taxon>Actinomycetota</taxon>
        <taxon>Actinomycetes</taxon>
        <taxon>Propionibacteriales</taxon>
        <taxon>Nocardioidaceae</taxon>
        <taxon>Nocardioides</taxon>
    </lineage>
</organism>
<keyword evidence="3" id="KW-1185">Reference proteome</keyword>
<proteinExistence type="predicted"/>
<dbReference type="RefSeq" id="WP_123389309.1">
    <property type="nucleotide sequence ID" value="NZ_RKHO01000001.1"/>
</dbReference>
<gene>
    <name evidence="2" type="ORF">EDD33_0942</name>
</gene>
<feature type="region of interest" description="Disordered" evidence="1">
    <location>
        <begin position="1"/>
        <end position="97"/>
    </location>
</feature>
<evidence type="ECO:0000313" key="2">
    <source>
        <dbReference type="EMBL" id="ROR90107.1"/>
    </source>
</evidence>
<name>A0A3N2CRD0_9ACTN</name>
<evidence type="ECO:0000313" key="3">
    <source>
        <dbReference type="Proteomes" id="UP000281738"/>
    </source>
</evidence>
<dbReference type="Proteomes" id="UP000281738">
    <property type="component" value="Unassembled WGS sequence"/>
</dbReference>
<reference evidence="2 3" key="1">
    <citation type="submission" date="2018-11" db="EMBL/GenBank/DDBJ databases">
        <title>Sequencing the genomes of 1000 actinobacteria strains.</title>
        <authorList>
            <person name="Klenk H.-P."/>
        </authorList>
    </citation>
    <scope>NUCLEOTIDE SEQUENCE [LARGE SCALE GENOMIC DNA]</scope>
    <source>
        <strain evidence="2 3">DSM 12652</strain>
    </source>
</reference>
<comment type="caution">
    <text evidence="2">The sequence shown here is derived from an EMBL/GenBank/DDBJ whole genome shotgun (WGS) entry which is preliminary data.</text>
</comment>